<comment type="caution">
    <text evidence="2">The sequence shown here is derived from an EMBL/GenBank/DDBJ whole genome shotgun (WGS) entry which is preliminary data.</text>
</comment>
<sequence length="157" mass="16814">MKTNILLAFVATLLAVLAGGCATTQGGGGGWGRLSSLATPPILTVVLTNNTNVPLEVFENGQPISIKGPDGQWHGVVLPSGNTVSRGYYNFLGRRDVVITVRGICPSTPPESDTRTAGCTPGQYAGTASRSFYIYTDGQWRTDFWEIDYLRGPRGVY</sequence>
<proteinExistence type="predicted"/>
<accession>A0A1G2TWB0</accession>
<evidence type="ECO:0000313" key="2">
    <source>
        <dbReference type="EMBL" id="OHB01618.1"/>
    </source>
</evidence>
<gene>
    <name evidence="2" type="ORF">A3A96_03040</name>
</gene>
<evidence type="ECO:0000256" key="1">
    <source>
        <dbReference type="SAM" id="SignalP"/>
    </source>
</evidence>
<organism evidence="2 3">
    <name type="scientific">Candidatus Zambryskibacteria bacterium RIFCSPLOWO2_01_FULL_39_39</name>
    <dbReference type="NCBI Taxonomy" id="1802758"/>
    <lineage>
        <taxon>Bacteria</taxon>
        <taxon>Candidatus Zambryskiibacteriota</taxon>
    </lineage>
</organism>
<dbReference type="Proteomes" id="UP000177707">
    <property type="component" value="Unassembled WGS sequence"/>
</dbReference>
<dbReference type="PROSITE" id="PS51257">
    <property type="entry name" value="PROKAR_LIPOPROTEIN"/>
    <property type="match status" value="1"/>
</dbReference>
<keyword evidence="1" id="KW-0732">Signal</keyword>
<name>A0A1G2TWB0_9BACT</name>
<protein>
    <submittedName>
        <fullName evidence="2">Uncharacterized protein</fullName>
    </submittedName>
</protein>
<reference evidence="2 3" key="1">
    <citation type="journal article" date="2016" name="Nat. Commun.">
        <title>Thousands of microbial genomes shed light on interconnected biogeochemical processes in an aquifer system.</title>
        <authorList>
            <person name="Anantharaman K."/>
            <person name="Brown C.T."/>
            <person name="Hug L.A."/>
            <person name="Sharon I."/>
            <person name="Castelle C.J."/>
            <person name="Probst A.J."/>
            <person name="Thomas B.C."/>
            <person name="Singh A."/>
            <person name="Wilkins M.J."/>
            <person name="Karaoz U."/>
            <person name="Brodie E.L."/>
            <person name="Williams K.H."/>
            <person name="Hubbard S.S."/>
            <person name="Banfield J.F."/>
        </authorList>
    </citation>
    <scope>NUCLEOTIDE SEQUENCE [LARGE SCALE GENOMIC DNA]</scope>
</reference>
<feature type="signal peptide" evidence="1">
    <location>
        <begin position="1"/>
        <end position="18"/>
    </location>
</feature>
<feature type="chain" id="PRO_5009584596" evidence="1">
    <location>
        <begin position="19"/>
        <end position="157"/>
    </location>
</feature>
<dbReference type="EMBL" id="MHWB01000011">
    <property type="protein sequence ID" value="OHB01618.1"/>
    <property type="molecule type" value="Genomic_DNA"/>
</dbReference>
<dbReference type="AlphaFoldDB" id="A0A1G2TWB0"/>
<dbReference type="STRING" id="1802758.A3A96_03040"/>
<evidence type="ECO:0000313" key="3">
    <source>
        <dbReference type="Proteomes" id="UP000177707"/>
    </source>
</evidence>